<comment type="subcellular location">
    <subcellularLocation>
        <location evidence="2 18">Nucleus</location>
    </subcellularLocation>
</comment>
<keyword evidence="10 16" id="KW-0863">Zinc-finger</keyword>
<proteinExistence type="inferred from homology"/>
<dbReference type="SMART" id="SM00734">
    <property type="entry name" value="ZnF_Rad18"/>
    <property type="match status" value="1"/>
</dbReference>
<sequence length="474" mass="53725">MSSNPFSKNLESVSDPSDWNTTMVPGLRELDSLQRCYICKEFLKAPVMTSCNHTFCSQCIREYLLSNTHCPLCKSEQLESNLKKVILLEELVLCFKKYRPILLELLANSESVEAGDPEECKEMKELQATANDSNSINQDIIEIPDDDVGTSQGQPPLKKRLTDKKHLVDSTLPKNDDLVECPICSELMSAEKLQTLHIDQCLNGKSNSSHRSDSTRSSNMSKPHTFRRKNSPKKTNAISSFFRPVDSPVSDSKSKSAKHGHTPSENEPLHSNDIPVHHLSDRKRLPKLDFSSLTTPRLKDKLAGLSLPTHGSRLQLESRYNQYYILFNSNLDSNHPLSDKVLRHKLSQWEHSHSTFTNTSLFNTKSPINFKSITDKDFPVKLWLRTYKKDFKELVEKAKLTNKKKQEAPESNLTADSNKSEVQSASENLHYGNHDHNQPHSAISDTVDNMDINKGIENSSLFVFDDSQEIANEE</sequence>
<dbReference type="OMA" id="AKSEYEP"/>
<dbReference type="EC" id="2.3.2.27" evidence="5 18"/>
<comment type="subunit">
    <text evidence="18">Interacts with E2 UBC2, forming a complex with ubiquitin ligase activity.</text>
</comment>
<comment type="pathway">
    <text evidence="3 18">Protein modification; protein ubiquitination.</text>
</comment>
<evidence type="ECO:0000256" key="19">
    <source>
        <dbReference type="SAM" id="MobiDB-lite"/>
    </source>
</evidence>
<dbReference type="Gene3D" id="3.30.160.60">
    <property type="entry name" value="Classic Zinc Finger"/>
    <property type="match status" value="1"/>
</dbReference>
<evidence type="ECO:0000256" key="7">
    <source>
        <dbReference type="ARBA" id="ARBA00022679"/>
    </source>
</evidence>
<dbReference type="GO" id="GO:0006513">
    <property type="term" value="P:protein monoubiquitination"/>
    <property type="evidence" value="ECO:0007669"/>
    <property type="project" value="InterPro"/>
</dbReference>
<comment type="similarity">
    <text evidence="4 18">Belongs to the RAD18 family.</text>
</comment>
<dbReference type="OrthoDB" id="9049620at2759"/>
<keyword evidence="7 18" id="KW-0808">Transferase</keyword>
<dbReference type="STRING" id="559304.G8YCQ7"/>
<evidence type="ECO:0000256" key="12">
    <source>
        <dbReference type="ARBA" id="ARBA00022833"/>
    </source>
</evidence>
<feature type="domain" description="SAP" evidence="21">
    <location>
        <begin position="290"/>
        <end position="324"/>
    </location>
</feature>
<dbReference type="FunFam" id="3.30.40.10:FF:000172">
    <property type="entry name" value="E3 ubiquitin-protein ligase RAD18"/>
    <property type="match status" value="1"/>
</dbReference>
<keyword evidence="11 18" id="KW-0833">Ubl conjugation pathway</keyword>
<dbReference type="InterPro" id="IPR039577">
    <property type="entry name" value="Rad18"/>
</dbReference>
<dbReference type="SMART" id="SM00513">
    <property type="entry name" value="SAP"/>
    <property type="match status" value="1"/>
</dbReference>
<dbReference type="GO" id="GO:0008270">
    <property type="term" value="F:zinc ion binding"/>
    <property type="evidence" value="ECO:0007669"/>
    <property type="project" value="UniProtKB-KW"/>
</dbReference>
<keyword evidence="24" id="KW-1185">Reference proteome</keyword>
<evidence type="ECO:0000313" key="23">
    <source>
        <dbReference type="EMBL" id="CCE82738.1"/>
    </source>
</evidence>
<evidence type="ECO:0000256" key="3">
    <source>
        <dbReference type="ARBA" id="ARBA00004906"/>
    </source>
</evidence>
<dbReference type="Pfam" id="PF13923">
    <property type="entry name" value="zf-C3HC4_2"/>
    <property type="match status" value="1"/>
</dbReference>
<dbReference type="UniPathway" id="UPA00143"/>
<feature type="compositionally biased region" description="Polar residues" evidence="19">
    <location>
        <begin position="409"/>
        <end position="427"/>
    </location>
</feature>
<dbReference type="InterPro" id="IPR003034">
    <property type="entry name" value="SAP_dom"/>
</dbReference>
<dbReference type="PROSITE" id="PS50089">
    <property type="entry name" value="ZF_RING_2"/>
    <property type="match status" value="1"/>
</dbReference>
<evidence type="ECO:0000259" key="21">
    <source>
        <dbReference type="PROSITE" id="PS50800"/>
    </source>
</evidence>
<dbReference type="PROSITE" id="PS51908">
    <property type="entry name" value="ZF_UBZ4"/>
    <property type="match status" value="1"/>
</dbReference>
<accession>G8YCQ7</accession>
<dbReference type="GO" id="GO:0097505">
    <property type="term" value="C:Rad6-Rad18 complex"/>
    <property type="evidence" value="ECO:0007669"/>
    <property type="project" value="TreeGrafter"/>
</dbReference>
<evidence type="ECO:0000313" key="24">
    <source>
        <dbReference type="Proteomes" id="UP000005222"/>
    </source>
</evidence>
<dbReference type="Proteomes" id="UP000005222">
    <property type="component" value="Chromosome J"/>
</dbReference>
<dbReference type="PANTHER" id="PTHR14134">
    <property type="entry name" value="E3 UBIQUITIN-PROTEIN LIGASE RAD18"/>
    <property type="match status" value="1"/>
</dbReference>
<dbReference type="InterPro" id="IPR006642">
    <property type="entry name" value="Rad18_UBZ4"/>
</dbReference>
<dbReference type="InterPro" id="IPR001841">
    <property type="entry name" value="Znf_RING"/>
</dbReference>
<comment type="catalytic activity">
    <reaction evidence="1 18">
        <text>S-ubiquitinyl-[E2 ubiquitin-conjugating enzyme]-L-cysteine + [acceptor protein]-L-lysine = [E2 ubiquitin-conjugating enzyme]-L-cysteine + N(6)-ubiquitinyl-[acceptor protein]-L-lysine.</text>
        <dbReference type="EC" id="2.3.2.27"/>
    </reaction>
</comment>
<evidence type="ECO:0000256" key="1">
    <source>
        <dbReference type="ARBA" id="ARBA00000900"/>
    </source>
</evidence>
<dbReference type="eggNOG" id="KOG0287">
    <property type="taxonomic scope" value="Eukaryota"/>
</dbReference>
<feature type="compositionally biased region" description="Basic and acidic residues" evidence="19">
    <location>
        <begin position="262"/>
        <end position="275"/>
    </location>
</feature>
<dbReference type="InParanoid" id="G8YCQ7"/>
<dbReference type="GO" id="GO:0003697">
    <property type="term" value="F:single-stranded DNA binding"/>
    <property type="evidence" value="ECO:0007669"/>
    <property type="project" value="UniProtKB-UniRule"/>
</dbReference>
<evidence type="ECO:0000256" key="5">
    <source>
        <dbReference type="ARBA" id="ARBA00012483"/>
    </source>
</evidence>
<dbReference type="GO" id="GO:0061630">
    <property type="term" value="F:ubiquitin protein ligase activity"/>
    <property type="evidence" value="ECO:0007669"/>
    <property type="project" value="UniProtKB-UniRule"/>
</dbReference>
<evidence type="ECO:0000256" key="6">
    <source>
        <dbReference type="ARBA" id="ARBA00015551"/>
    </source>
</evidence>
<keyword evidence="12 18" id="KW-0862">Zinc</keyword>
<evidence type="ECO:0000256" key="16">
    <source>
        <dbReference type="PROSITE-ProRule" id="PRU00175"/>
    </source>
</evidence>
<dbReference type="InterPro" id="IPR017907">
    <property type="entry name" value="Znf_RING_CS"/>
</dbReference>
<comment type="function">
    <text evidence="18">E3 RING-finger protein, member of the UBC2/RAD6 epistasis group. Associates to the E2 ubiquitin conjugating enzyme UBC2/RAD6 to form the UBC2-RAD18 ubiquitin ligase complex involved in postreplicative repair (PRR) of damaged DNA.</text>
</comment>
<evidence type="ECO:0000256" key="4">
    <source>
        <dbReference type="ARBA" id="ARBA00009506"/>
    </source>
</evidence>
<evidence type="ECO:0000256" key="18">
    <source>
        <dbReference type="RuleBase" id="RU368093"/>
    </source>
</evidence>
<evidence type="ECO:0000259" key="22">
    <source>
        <dbReference type="PROSITE" id="PS51908"/>
    </source>
</evidence>
<keyword evidence="13 18" id="KW-0238">DNA-binding</keyword>
<dbReference type="SUPFAM" id="SSF57850">
    <property type="entry name" value="RING/U-box"/>
    <property type="match status" value="1"/>
</dbReference>
<dbReference type="PROSITE" id="PS00518">
    <property type="entry name" value="ZF_RING_1"/>
    <property type="match status" value="1"/>
</dbReference>
<feature type="domain" description="UBZ4-type" evidence="22">
    <location>
        <begin position="178"/>
        <end position="206"/>
    </location>
</feature>
<organism evidence="23 24">
    <name type="scientific">Pichia sorbitophila (strain ATCC MYA-4447 / BCRC 22081 / CBS 7064 / NBRC 10061 / NRRL Y-12695)</name>
    <name type="common">Hybrid yeast</name>
    <dbReference type="NCBI Taxonomy" id="559304"/>
    <lineage>
        <taxon>Eukaryota</taxon>
        <taxon>Fungi</taxon>
        <taxon>Dikarya</taxon>
        <taxon>Ascomycota</taxon>
        <taxon>Saccharomycotina</taxon>
        <taxon>Pichiomycetes</taxon>
        <taxon>Debaryomycetaceae</taxon>
        <taxon>Millerozyma</taxon>
    </lineage>
</organism>
<gene>
    <name evidence="23" type="primary">Piso0_002480</name>
    <name evidence="23" type="ORF">GNLVRS01_PISO0J12901g</name>
</gene>
<protein>
    <recommendedName>
        <fullName evidence="6 18">Postreplication repair E3 ubiquitin-protein ligase RAD18</fullName>
        <ecNumber evidence="5 18">2.3.2.27</ecNumber>
    </recommendedName>
    <alternativeName>
        <fullName evidence="18">RING-type E3 ubiquitin transferase RAD18</fullName>
    </alternativeName>
</protein>
<evidence type="ECO:0000256" key="2">
    <source>
        <dbReference type="ARBA" id="ARBA00004123"/>
    </source>
</evidence>
<evidence type="ECO:0000256" key="9">
    <source>
        <dbReference type="ARBA" id="ARBA00022763"/>
    </source>
</evidence>
<dbReference type="GO" id="GO:0006301">
    <property type="term" value="P:DNA damage tolerance"/>
    <property type="evidence" value="ECO:0007669"/>
    <property type="project" value="InterPro"/>
</dbReference>
<keyword evidence="15 18" id="KW-0539">Nucleus</keyword>
<dbReference type="GO" id="GO:0006281">
    <property type="term" value="P:DNA repair"/>
    <property type="evidence" value="ECO:0007669"/>
    <property type="project" value="UniProtKB-KW"/>
</dbReference>
<dbReference type="AlphaFoldDB" id="G8YCQ7"/>
<evidence type="ECO:0000256" key="17">
    <source>
        <dbReference type="PROSITE-ProRule" id="PRU01256"/>
    </source>
</evidence>
<dbReference type="Gene3D" id="3.30.40.10">
    <property type="entry name" value="Zinc/RING finger domain, C3HC4 (zinc finger)"/>
    <property type="match status" value="1"/>
</dbReference>
<keyword evidence="14 17" id="KW-0234">DNA repair</keyword>
<dbReference type="EMBL" id="FO082050">
    <property type="protein sequence ID" value="CCE82738.1"/>
    <property type="molecule type" value="Genomic_DNA"/>
</dbReference>
<feature type="domain" description="RING-type" evidence="20">
    <location>
        <begin position="36"/>
        <end position="74"/>
    </location>
</feature>
<evidence type="ECO:0000256" key="8">
    <source>
        <dbReference type="ARBA" id="ARBA00022723"/>
    </source>
</evidence>
<feature type="region of interest" description="Disordered" evidence="19">
    <location>
        <begin position="202"/>
        <end position="275"/>
    </location>
</feature>
<evidence type="ECO:0000259" key="20">
    <source>
        <dbReference type="PROSITE" id="PS50089"/>
    </source>
</evidence>
<keyword evidence="8 18" id="KW-0479">Metal-binding</keyword>
<dbReference type="PROSITE" id="PS50800">
    <property type="entry name" value="SAP"/>
    <property type="match status" value="1"/>
</dbReference>
<evidence type="ECO:0000256" key="15">
    <source>
        <dbReference type="ARBA" id="ARBA00023242"/>
    </source>
</evidence>
<dbReference type="SMART" id="SM00184">
    <property type="entry name" value="RING"/>
    <property type="match status" value="1"/>
</dbReference>
<evidence type="ECO:0000256" key="14">
    <source>
        <dbReference type="ARBA" id="ARBA00023204"/>
    </source>
</evidence>
<dbReference type="FunCoup" id="G8YCQ7">
    <property type="interactions" value="527"/>
</dbReference>
<feature type="region of interest" description="Disordered" evidence="19">
    <location>
        <begin position="402"/>
        <end position="446"/>
    </location>
</feature>
<name>G8YCQ7_PICSO</name>
<dbReference type="InterPro" id="IPR013083">
    <property type="entry name" value="Znf_RING/FYVE/PHD"/>
</dbReference>
<keyword evidence="9 17" id="KW-0227">DNA damage</keyword>
<dbReference type="PANTHER" id="PTHR14134:SF2">
    <property type="entry name" value="E3 UBIQUITIN-PROTEIN LIGASE RAD18"/>
    <property type="match status" value="1"/>
</dbReference>
<evidence type="ECO:0000256" key="13">
    <source>
        <dbReference type="ARBA" id="ARBA00023125"/>
    </source>
</evidence>
<dbReference type="GO" id="GO:0005634">
    <property type="term" value="C:nucleus"/>
    <property type="evidence" value="ECO:0007669"/>
    <property type="project" value="UniProtKB-SubCell"/>
</dbReference>
<reference evidence="23 24" key="1">
    <citation type="journal article" date="2012" name="G3 (Bethesda)">
        <title>Pichia sorbitophila, an interspecies yeast hybrid reveals early steps of genome resolution following polyploidization.</title>
        <authorList>
            <person name="Leh Louis V."/>
            <person name="Despons L."/>
            <person name="Friedrich A."/>
            <person name="Martin T."/>
            <person name="Durrens P."/>
            <person name="Casaregola S."/>
            <person name="Neuveglise C."/>
            <person name="Fairhead C."/>
            <person name="Marck C."/>
            <person name="Cruz J.A."/>
            <person name="Straub M.L."/>
            <person name="Kugler V."/>
            <person name="Sacerdot C."/>
            <person name="Uzunov Z."/>
            <person name="Thierry A."/>
            <person name="Weiss S."/>
            <person name="Bleykasten C."/>
            <person name="De Montigny J."/>
            <person name="Jacques N."/>
            <person name="Jung P."/>
            <person name="Lemaire M."/>
            <person name="Mallet S."/>
            <person name="Morel G."/>
            <person name="Richard G.F."/>
            <person name="Sarkar A."/>
            <person name="Savel G."/>
            <person name="Schacherer J."/>
            <person name="Seret M.L."/>
            <person name="Talla E."/>
            <person name="Samson G."/>
            <person name="Jubin C."/>
            <person name="Poulain J."/>
            <person name="Vacherie B."/>
            <person name="Barbe V."/>
            <person name="Pelletier E."/>
            <person name="Sherman D.J."/>
            <person name="Westhof E."/>
            <person name="Weissenbach J."/>
            <person name="Baret P.V."/>
            <person name="Wincker P."/>
            <person name="Gaillardin C."/>
            <person name="Dujon B."/>
            <person name="Souciet J.L."/>
        </authorList>
    </citation>
    <scope>NUCLEOTIDE SEQUENCE [LARGE SCALE GENOMIC DNA]</scope>
    <source>
        <strain evidence="24">ATCC MYA-4447 / BCRC 22081 / CBS 7064 / NBRC 10061 / NRRL Y-12695</strain>
    </source>
</reference>
<evidence type="ECO:0000256" key="11">
    <source>
        <dbReference type="ARBA" id="ARBA00022786"/>
    </source>
</evidence>
<dbReference type="InterPro" id="IPR004580">
    <property type="entry name" value="Rad18_fungi"/>
</dbReference>
<evidence type="ECO:0000256" key="10">
    <source>
        <dbReference type="ARBA" id="ARBA00022771"/>
    </source>
</evidence>
<dbReference type="NCBIfam" id="TIGR00599">
    <property type="entry name" value="rad18"/>
    <property type="match status" value="1"/>
</dbReference>
<dbReference type="HOGENOM" id="CLU_028491_2_0_1"/>